<dbReference type="SMART" id="SM01009">
    <property type="entry name" value="AlkA_N"/>
    <property type="match status" value="1"/>
</dbReference>
<dbReference type="RefSeq" id="WP_011588694.1">
    <property type="nucleotide sequence ID" value="NC_008260.1"/>
</dbReference>
<dbReference type="PANTHER" id="PTHR43003:SF5">
    <property type="entry name" value="DNA-3-METHYLADENINE GLYCOSYLASE"/>
    <property type="match status" value="1"/>
</dbReference>
<dbReference type="SUPFAM" id="SSF48150">
    <property type="entry name" value="DNA-glycosylase"/>
    <property type="match status" value="1"/>
</dbReference>
<keyword evidence="8" id="KW-1185">Reference proteome</keyword>
<reference evidence="7 8" key="1">
    <citation type="journal article" date="2006" name="Nat. Biotechnol.">
        <title>Genome sequence of the ubiquitous hydrocarbon-degrading marine bacterium Alcanivorax borkumensis.</title>
        <authorList>
            <person name="Schneiker S."/>
            <person name="Martins dos Santos V.A.P."/>
            <person name="Bartels D."/>
            <person name="Bekel T."/>
            <person name="Brecht M."/>
            <person name="Buhrmester J."/>
            <person name="Chernikova T.N."/>
            <person name="Denaro R."/>
            <person name="Ferrer M."/>
            <person name="Gertler C."/>
            <person name="Goesmann A."/>
            <person name="Golyshina O.V."/>
            <person name="Kaminski F."/>
            <person name="Khachane A.N."/>
            <person name="Lang S."/>
            <person name="Linke B."/>
            <person name="McHardy A.C."/>
            <person name="Meyer F."/>
            <person name="Nechitaylo T."/>
            <person name="Puehler A."/>
            <person name="Regenhardt D."/>
            <person name="Rupp O."/>
            <person name="Sabirova J.S."/>
            <person name="Selbitschka W."/>
            <person name="Yakimov M.M."/>
            <person name="Timmis K.N."/>
            <person name="Vorhoelter F.-J."/>
            <person name="Weidner S."/>
            <person name="Kaiser O."/>
            <person name="Golyshin P.N."/>
        </authorList>
    </citation>
    <scope>NUCLEOTIDE SEQUENCE [LARGE SCALE GENOMIC DNA]</scope>
    <source>
        <strain evidence="8">ATCC 700651 / DSM 11573 / NCIMB 13689 / SK2</strain>
    </source>
</reference>
<dbReference type="GO" id="GO:0006285">
    <property type="term" value="P:base-excision repair, AP site formation"/>
    <property type="evidence" value="ECO:0007669"/>
    <property type="project" value="TreeGrafter"/>
</dbReference>
<evidence type="ECO:0000256" key="4">
    <source>
        <dbReference type="ARBA" id="ARBA00023204"/>
    </source>
</evidence>
<dbReference type="InterPro" id="IPR011257">
    <property type="entry name" value="DNA_glycosylase"/>
</dbReference>
<dbReference type="AlphaFoldDB" id="Q0VPN7"/>
<dbReference type="GO" id="GO:0005737">
    <property type="term" value="C:cytoplasm"/>
    <property type="evidence" value="ECO:0007669"/>
    <property type="project" value="TreeGrafter"/>
</dbReference>
<organism evidence="7 8">
    <name type="scientific">Alcanivorax borkumensis (strain ATCC 700651 / DSM 11573 / NCIMB 13689 / SK2)</name>
    <dbReference type="NCBI Taxonomy" id="393595"/>
    <lineage>
        <taxon>Bacteria</taxon>
        <taxon>Pseudomonadati</taxon>
        <taxon>Pseudomonadota</taxon>
        <taxon>Gammaproteobacteria</taxon>
        <taxon>Oceanospirillales</taxon>
        <taxon>Alcanivoracaceae</taxon>
        <taxon>Alcanivorax</taxon>
    </lineage>
</organism>
<comment type="catalytic activity">
    <reaction evidence="1">
        <text>Hydrolysis of alkylated DNA, releasing 3-methyladenine, 3-methylguanine, 7-methylguanine and 7-methyladenine.</text>
        <dbReference type="EC" id="3.2.2.21"/>
    </reaction>
</comment>
<dbReference type="GO" id="GO:0006307">
    <property type="term" value="P:DNA alkylation repair"/>
    <property type="evidence" value="ECO:0007669"/>
    <property type="project" value="TreeGrafter"/>
</dbReference>
<accession>Q0VPN7</accession>
<evidence type="ECO:0000313" key="8">
    <source>
        <dbReference type="Proteomes" id="UP000008871"/>
    </source>
</evidence>
<keyword evidence="3" id="KW-0227">DNA damage</keyword>
<dbReference type="HOGENOM" id="CLU_000445_72_3_6"/>
<evidence type="ECO:0000259" key="5">
    <source>
        <dbReference type="SMART" id="SM00478"/>
    </source>
</evidence>
<dbReference type="InterPro" id="IPR003265">
    <property type="entry name" value="HhH-GPD_domain"/>
</dbReference>
<keyword evidence="4" id="KW-0234">DNA repair</keyword>
<dbReference type="PANTHER" id="PTHR43003">
    <property type="entry name" value="DNA-3-METHYLADENINE GLYCOSYLASE"/>
    <property type="match status" value="1"/>
</dbReference>
<evidence type="ECO:0000256" key="2">
    <source>
        <dbReference type="ARBA" id="ARBA00012000"/>
    </source>
</evidence>
<dbReference type="STRING" id="393595.ABO_1413"/>
<sequence>MTTVKLPLPAHFSVSDFLHFHGRDSHAVSERVDALTLHKAIIFNLRPCILKMDFNQVGHVITNATDTTAPALTRQASAMLGLNQPVEVFETAIGTKPPLNTLVQRQRGLRVPQSATPFEALTWAIIGQQISVSAATAIRRRFIQLASPVRHDGLHCYPDAATVCLLTPDALRSVGFSATKADTLLAVSRLCRDQQLLPETLHLDAYAEQLERNLLEIRGLGPWSVNYTLLRGYGFLDGSLHADVAVQKALQMLLGQPERPTARVTRDWLADFTPWRALVAAHLWQSLSTQA</sequence>
<dbReference type="GO" id="GO:0043916">
    <property type="term" value="F:DNA-7-methylguanine glycosylase activity"/>
    <property type="evidence" value="ECO:0007669"/>
    <property type="project" value="TreeGrafter"/>
</dbReference>
<dbReference type="KEGG" id="abo:ABO_1413"/>
<evidence type="ECO:0000313" key="7">
    <source>
        <dbReference type="EMBL" id="CAL16861.1"/>
    </source>
</evidence>
<dbReference type="InterPro" id="IPR051912">
    <property type="entry name" value="Alkylbase_DNA_Glycosylase/TA"/>
</dbReference>
<evidence type="ECO:0000256" key="1">
    <source>
        <dbReference type="ARBA" id="ARBA00000086"/>
    </source>
</evidence>
<dbReference type="GO" id="GO:0032131">
    <property type="term" value="F:alkylated DNA binding"/>
    <property type="evidence" value="ECO:0007669"/>
    <property type="project" value="TreeGrafter"/>
</dbReference>
<dbReference type="GO" id="GO:0008725">
    <property type="term" value="F:DNA-3-methyladenine glycosylase activity"/>
    <property type="evidence" value="ECO:0007669"/>
    <property type="project" value="TreeGrafter"/>
</dbReference>
<proteinExistence type="predicted"/>
<name>Q0VPN7_ALCBS</name>
<dbReference type="EMBL" id="AM286690">
    <property type="protein sequence ID" value="CAL16861.1"/>
    <property type="molecule type" value="Genomic_DNA"/>
</dbReference>
<dbReference type="SMART" id="SM00478">
    <property type="entry name" value="ENDO3c"/>
    <property type="match status" value="1"/>
</dbReference>
<protein>
    <recommendedName>
        <fullName evidence="2">DNA-3-methyladenine glycosylase II</fullName>
        <ecNumber evidence="2">3.2.2.21</ecNumber>
    </recommendedName>
</protein>
<evidence type="ECO:0000256" key="3">
    <source>
        <dbReference type="ARBA" id="ARBA00022763"/>
    </source>
</evidence>
<gene>
    <name evidence="7" type="ordered locus">ABO_1413</name>
</gene>
<dbReference type="CDD" id="cd00056">
    <property type="entry name" value="ENDO3c"/>
    <property type="match status" value="1"/>
</dbReference>
<dbReference type="eggNOG" id="COG0122">
    <property type="taxonomic scope" value="Bacteria"/>
</dbReference>
<dbReference type="Gene3D" id="1.10.1670.40">
    <property type="match status" value="1"/>
</dbReference>
<dbReference type="OrthoDB" id="9811249at2"/>
<feature type="domain" description="HhH-GPD" evidence="5">
    <location>
        <begin position="126"/>
        <end position="288"/>
    </location>
</feature>
<dbReference type="Pfam" id="PF00730">
    <property type="entry name" value="HhH-GPD"/>
    <property type="match status" value="1"/>
</dbReference>
<dbReference type="Gene3D" id="1.10.340.30">
    <property type="entry name" value="Hypothetical protein, domain 2"/>
    <property type="match status" value="1"/>
</dbReference>
<feature type="domain" description="DNA-3-methyladenine glycosylase AlkA N-terminal" evidence="6">
    <location>
        <begin position="3"/>
        <end position="116"/>
    </location>
</feature>
<dbReference type="EC" id="3.2.2.21" evidence="2"/>
<evidence type="ECO:0000259" key="6">
    <source>
        <dbReference type="SMART" id="SM01009"/>
    </source>
</evidence>
<dbReference type="InterPro" id="IPR010316">
    <property type="entry name" value="AlkA_N"/>
</dbReference>
<dbReference type="GO" id="GO:0032993">
    <property type="term" value="C:protein-DNA complex"/>
    <property type="evidence" value="ECO:0007669"/>
    <property type="project" value="TreeGrafter"/>
</dbReference>
<dbReference type="Proteomes" id="UP000008871">
    <property type="component" value="Chromosome"/>
</dbReference>